<dbReference type="InterPro" id="IPR026444">
    <property type="entry name" value="Secre_tail"/>
</dbReference>
<feature type="signal peptide" evidence="2">
    <location>
        <begin position="1"/>
        <end position="18"/>
    </location>
</feature>
<gene>
    <name evidence="4" type="ORF">CHX27_01800</name>
</gene>
<dbReference type="RefSeq" id="WP_094485059.1">
    <property type="nucleotide sequence ID" value="NZ_NOXX01000111.1"/>
</dbReference>
<sequence length="559" mass="59553">MKKISSLLAIISSSLLFAQAPTWNWVKQSTGAINEAFACVTTDANGNVFAGGSIISETADFGLGPVTTNGSADYSIIKYDTAGTPLWMRNGGGVGNEVVFSISTDAENNVYALIRFESPTVTFGNFTLNCTLGSALGPNPPLPSDVALVKYDTNGTVLWAKKIGGAERESSTAISVDNSGNVYVSAFSESDNTTVGSSSIVVDSNSYVGAFLAKFDSSGNVLWIKRFGNDNIHDGCRLSGLVFDDLGNFYLTGGFSSETFTLGSTTYTNTFPGGYDSFIAKLDPAGNILEQKLLQGTVDDLFGGVVKVQNELFVPFNINLFQISNSATYSFDGVDYSTTTSTGGLLKLDLNLQFIGLVPNINSPGTVLTDGATLYLAGNFFEPTKTFGDFTVTNTNSSTTVPTGDIFIANVDTSGQFLWAKSAGGMGSDDSLGFAIDTNANIYAAGYFNSAPCTFDSFTMNNTSEDNYLDAFVAKLNSAILSNTDLSYEKVALYPNPTQNEVQIESANLLKKVNISDVNGRILDTQFEKTVNLTNLKTGIYFLTIETESGISSHKIIKQ</sequence>
<dbReference type="OrthoDB" id="9811934at2"/>
<evidence type="ECO:0000313" key="4">
    <source>
        <dbReference type="EMBL" id="OYQ49010.1"/>
    </source>
</evidence>
<keyword evidence="1 2" id="KW-0732">Signal</keyword>
<accession>A0A256A7F2</accession>
<dbReference type="Pfam" id="PF18962">
    <property type="entry name" value="Por_Secre_tail"/>
    <property type="match status" value="1"/>
</dbReference>
<dbReference type="PANTHER" id="PTHR35580">
    <property type="entry name" value="CELL SURFACE GLYCOPROTEIN (S-LAYER PROTEIN)-LIKE PROTEIN"/>
    <property type="match status" value="1"/>
</dbReference>
<reference evidence="4 5" key="1">
    <citation type="submission" date="2017-07" db="EMBL/GenBank/DDBJ databases">
        <title>Flavobacterium cyanobacteriorum sp. nov., isolated from cyanobacterial aggregates in a eutrophic lake.</title>
        <authorList>
            <person name="Cai H."/>
        </authorList>
    </citation>
    <scope>NUCLEOTIDE SEQUENCE [LARGE SCALE GENOMIC DNA]</scope>
    <source>
        <strain evidence="4 5">TH167</strain>
    </source>
</reference>
<dbReference type="AlphaFoldDB" id="A0A256A7F2"/>
<name>A0A256A7F2_9FLAO</name>
<organism evidence="4 5">
    <name type="scientific">Flavobacterium aurantiibacter</name>
    <dbReference type="NCBI Taxonomy" id="2023067"/>
    <lineage>
        <taxon>Bacteria</taxon>
        <taxon>Pseudomonadati</taxon>
        <taxon>Bacteroidota</taxon>
        <taxon>Flavobacteriia</taxon>
        <taxon>Flavobacteriales</taxon>
        <taxon>Flavobacteriaceae</taxon>
        <taxon>Flavobacterium</taxon>
    </lineage>
</organism>
<keyword evidence="5" id="KW-1185">Reference proteome</keyword>
<dbReference type="PANTHER" id="PTHR35580:SF1">
    <property type="entry name" value="PHYTASE-LIKE DOMAIN-CONTAINING PROTEIN"/>
    <property type="match status" value="1"/>
</dbReference>
<proteinExistence type="predicted"/>
<evidence type="ECO:0000313" key="5">
    <source>
        <dbReference type="Proteomes" id="UP000216035"/>
    </source>
</evidence>
<evidence type="ECO:0000256" key="1">
    <source>
        <dbReference type="ARBA" id="ARBA00022729"/>
    </source>
</evidence>
<comment type="caution">
    <text evidence="4">The sequence shown here is derived from an EMBL/GenBank/DDBJ whole genome shotgun (WGS) entry which is preliminary data.</text>
</comment>
<feature type="chain" id="PRO_5013214098" description="Secretion system C-terminal sorting domain-containing protein" evidence="2">
    <location>
        <begin position="19"/>
        <end position="559"/>
    </location>
</feature>
<evidence type="ECO:0000256" key="2">
    <source>
        <dbReference type="SAM" id="SignalP"/>
    </source>
</evidence>
<dbReference type="Proteomes" id="UP000216035">
    <property type="component" value="Unassembled WGS sequence"/>
</dbReference>
<dbReference type="EMBL" id="NOXX01000111">
    <property type="protein sequence ID" value="OYQ49010.1"/>
    <property type="molecule type" value="Genomic_DNA"/>
</dbReference>
<feature type="domain" description="Secretion system C-terminal sorting" evidence="3">
    <location>
        <begin position="493"/>
        <end position="557"/>
    </location>
</feature>
<dbReference type="NCBIfam" id="TIGR04183">
    <property type="entry name" value="Por_Secre_tail"/>
    <property type="match status" value="1"/>
</dbReference>
<evidence type="ECO:0000259" key="3">
    <source>
        <dbReference type="Pfam" id="PF18962"/>
    </source>
</evidence>
<protein>
    <recommendedName>
        <fullName evidence="3">Secretion system C-terminal sorting domain-containing protein</fullName>
    </recommendedName>
</protein>
<dbReference type="InterPro" id="IPR052918">
    <property type="entry name" value="Motility_Chemotaxis_Reg"/>
</dbReference>